<dbReference type="InterPro" id="IPR047296">
    <property type="entry name" value="GIY-YIG_UvrC_Cho"/>
</dbReference>
<accession>A0ABT3PZP3</accession>
<dbReference type="InterPro" id="IPR035901">
    <property type="entry name" value="GIY-YIG_endonuc_sf"/>
</dbReference>
<keyword evidence="3" id="KW-0378">Hydrolase</keyword>
<evidence type="ECO:0000256" key="5">
    <source>
        <dbReference type="ARBA" id="ARBA00023204"/>
    </source>
</evidence>
<evidence type="ECO:0000256" key="8">
    <source>
        <dbReference type="ARBA" id="ARBA00042138"/>
    </source>
</evidence>
<name>A0ABT3PZP3_9BACT</name>
<keyword evidence="2" id="KW-0228">DNA excision</keyword>
<keyword evidence="4" id="KW-0267">Excision nuclease</keyword>
<dbReference type="RefSeq" id="WP_265789934.1">
    <property type="nucleotide sequence ID" value="NZ_BAABRS010000002.1"/>
</dbReference>
<dbReference type="CDD" id="cd10434">
    <property type="entry name" value="GIY-YIG_UvrC_Cho"/>
    <property type="match status" value="1"/>
</dbReference>
<evidence type="ECO:0000256" key="2">
    <source>
        <dbReference type="ARBA" id="ARBA00022769"/>
    </source>
</evidence>
<evidence type="ECO:0000313" key="12">
    <source>
        <dbReference type="Proteomes" id="UP001207337"/>
    </source>
</evidence>
<evidence type="ECO:0000256" key="7">
    <source>
        <dbReference type="ARBA" id="ARBA00040756"/>
    </source>
</evidence>
<evidence type="ECO:0000256" key="9">
    <source>
        <dbReference type="ARBA" id="ARBA00042732"/>
    </source>
</evidence>
<gene>
    <name evidence="11" type="ORF">LQ318_10510</name>
</gene>
<organism evidence="11 12">
    <name type="scientific">Fodinibius salicampi</name>
    <dbReference type="NCBI Taxonomy" id="1920655"/>
    <lineage>
        <taxon>Bacteria</taxon>
        <taxon>Pseudomonadati</taxon>
        <taxon>Balneolota</taxon>
        <taxon>Balneolia</taxon>
        <taxon>Balneolales</taxon>
        <taxon>Balneolaceae</taxon>
        <taxon>Fodinibius</taxon>
    </lineage>
</organism>
<dbReference type="SUPFAM" id="SSF82771">
    <property type="entry name" value="GIY-YIG endonuclease"/>
    <property type="match status" value="1"/>
</dbReference>
<dbReference type="InterPro" id="IPR000305">
    <property type="entry name" value="GIY-YIG_endonuc"/>
</dbReference>
<dbReference type="GO" id="GO:0004519">
    <property type="term" value="F:endonuclease activity"/>
    <property type="evidence" value="ECO:0007669"/>
    <property type="project" value="UniProtKB-KW"/>
</dbReference>
<dbReference type="Pfam" id="PF01541">
    <property type="entry name" value="GIY-YIG"/>
    <property type="match status" value="1"/>
</dbReference>
<evidence type="ECO:0000256" key="6">
    <source>
        <dbReference type="ARBA" id="ARBA00023236"/>
    </source>
</evidence>
<dbReference type="PANTHER" id="PTHR30562">
    <property type="entry name" value="UVRC/OXIDOREDUCTASE"/>
    <property type="match status" value="1"/>
</dbReference>
<protein>
    <recommendedName>
        <fullName evidence="7">Excinuclease cho</fullName>
    </recommendedName>
    <alternativeName>
        <fullName evidence="9">Endonuclease cho</fullName>
    </alternativeName>
    <alternativeName>
        <fullName evidence="8">UvrC homolog protein</fullName>
    </alternativeName>
</protein>
<dbReference type="EMBL" id="JAJNDC010000002">
    <property type="protein sequence ID" value="MCW9713339.1"/>
    <property type="molecule type" value="Genomic_DNA"/>
</dbReference>
<dbReference type="PANTHER" id="PTHR30562:SF10">
    <property type="entry name" value="EXCINUCLEASE CHO"/>
    <property type="match status" value="1"/>
</dbReference>
<keyword evidence="1" id="KW-0227">DNA damage</keyword>
<keyword evidence="5" id="KW-0234">DNA repair</keyword>
<evidence type="ECO:0000259" key="10">
    <source>
        <dbReference type="PROSITE" id="PS50164"/>
    </source>
</evidence>
<keyword evidence="11" id="KW-0255">Endonuclease</keyword>
<evidence type="ECO:0000256" key="3">
    <source>
        <dbReference type="ARBA" id="ARBA00022801"/>
    </source>
</evidence>
<dbReference type="Gene3D" id="3.40.1440.10">
    <property type="entry name" value="GIY-YIG endonuclease"/>
    <property type="match status" value="1"/>
</dbReference>
<evidence type="ECO:0000256" key="1">
    <source>
        <dbReference type="ARBA" id="ARBA00022763"/>
    </source>
</evidence>
<dbReference type="PROSITE" id="PS50164">
    <property type="entry name" value="GIY_YIG"/>
    <property type="match status" value="1"/>
</dbReference>
<dbReference type="InterPro" id="IPR050066">
    <property type="entry name" value="UvrABC_protein_C"/>
</dbReference>
<keyword evidence="6" id="KW-0742">SOS response</keyword>
<keyword evidence="11" id="KW-0540">Nuclease</keyword>
<dbReference type="Proteomes" id="UP001207337">
    <property type="component" value="Unassembled WGS sequence"/>
</dbReference>
<dbReference type="SMART" id="SM00465">
    <property type="entry name" value="GIYc"/>
    <property type="match status" value="1"/>
</dbReference>
<evidence type="ECO:0000313" key="11">
    <source>
        <dbReference type="EMBL" id="MCW9713339.1"/>
    </source>
</evidence>
<proteinExistence type="predicted"/>
<keyword evidence="12" id="KW-1185">Reference proteome</keyword>
<reference evidence="11 12" key="1">
    <citation type="submission" date="2021-11" db="EMBL/GenBank/DDBJ databases">
        <title>Aliifidinibius sp. nov., a new bacterium isolated from saline soil.</title>
        <authorList>
            <person name="Galisteo C."/>
            <person name="De La Haba R."/>
            <person name="Sanchez-Porro C."/>
            <person name="Ventosa A."/>
        </authorList>
    </citation>
    <scope>NUCLEOTIDE SEQUENCE [LARGE SCALE GENOMIC DNA]</scope>
    <source>
        <strain evidence="11 12">KACC 190600</strain>
    </source>
</reference>
<comment type="caution">
    <text evidence="11">The sequence shown here is derived from an EMBL/GenBank/DDBJ whole genome shotgun (WGS) entry which is preliminary data.</text>
</comment>
<feature type="domain" description="GIY-YIG" evidence="10">
    <location>
        <begin position="27"/>
        <end position="107"/>
    </location>
</feature>
<evidence type="ECO:0000256" key="4">
    <source>
        <dbReference type="ARBA" id="ARBA00022881"/>
    </source>
</evidence>
<sequence length="283" mass="33586">MKTDSLFEAQNPLEERLGKSFFDELPKTSGVYKMYGCKKSLLYVGKAKNLRSRLFTYRRVNNDNSSRKVRRLVRLVRQIALEELPSEEKALLRENELIRRHRPPFNRAKKTPETYYYVSAVPKNKVVTFQLRMHLPEEHTEYTYGAFKGHGRVRRAMGALLRQLYITTHGLNTPFDLPGQLSQKFTPMYFQLELNRDKQLLVRDYLQGLSDELLYVVIDDHIQNNRLEEFIGKLILKDMEALRWFYGGCTHRNFEIREKLNLDDELIPQEKLDDYLVRLAFME</sequence>